<dbReference type="RefSeq" id="WP_118941475.1">
    <property type="nucleotide sequence ID" value="NZ_CP032125.1"/>
</dbReference>
<dbReference type="Proteomes" id="UP000261704">
    <property type="component" value="Chromosome"/>
</dbReference>
<dbReference type="InterPro" id="IPR021362">
    <property type="entry name" value="DUF2834"/>
</dbReference>
<organism evidence="2 3">
    <name type="scientific">Profundibacter amoris</name>
    <dbReference type="NCBI Taxonomy" id="2171755"/>
    <lineage>
        <taxon>Bacteria</taxon>
        <taxon>Pseudomonadati</taxon>
        <taxon>Pseudomonadota</taxon>
        <taxon>Alphaproteobacteria</taxon>
        <taxon>Rhodobacterales</taxon>
        <taxon>Paracoccaceae</taxon>
        <taxon>Profundibacter</taxon>
    </lineage>
</organism>
<gene>
    <name evidence="2" type="ORF">BAR1_02035</name>
</gene>
<reference evidence="2 3" key="1">
    <citation type="submission" date="2018-09" db="EMBL/GenBank/DDBJ databases">
        <title>Profundibacter amoris BAR1 gen. nov., sp. nov., a new member of the Roseobacter clade isolated at Lokis Castle Vent Field on the Arctic Mid-Oceanic Ridge.</title>
        <authorList>
            <person name="Le Moine Bauer S."/>
            <person name="Sjoeberg A.G."/>
            <person name="L'Haridon S."/>
            <person name="Stokke R."/>
            <person name="Roalkvam I."/>
            <person name="Steen I.H."/>
            <person name="Dahle H."/>
        </authorList>
    </citation>
    <scope>NUCLEOTIDE SEQUENCE [LARGE SCALE GENOMIC DNA]</scope>
    <source>
        <strain evidence="2 3">BAR1</strain>
    </source>
</reference>
<dbReference type="KEGG" id="pamo:BAR1_02035"/>
<evidence type="ECO:0000256" key="1">
    <source>
        <dbReference type="SAM" id="Phobius"/>
    </source>
</evidence>
<keyword evidence="1" id="KW-0472">Membrane</keyword>
<evidence type="ECO:0000313" key="3">
    <source>
        <dbReference type="Proteomes" id="UP000261704"/>
    </source>
</evidence>
<sequence>MSKLRATYLLLAILGALLPMSYLAPWIIENGLSVGGLITAWQQNAAATGLFWDLVISAIALTIWVLADTLPRNNRLPLLAIPATFLIGVSCGLPLFLY</sequence>
<feature type="transmembrane region" description="Helical" evidence="1">
    <location>
        <begin position="78"/>
        <end position="97"/>
    </location>
</feature>
<protein>
    <submittedName>
        <fullName evidence="2">DUF2834 domain-containing protein</fullName>
    </submittedName>
</protein>
<keyword evidence="1" id="KW-1133">Transmembrane helix</keyword>
<accession>A0A347UD89</accession>
<dbReference type="AlphaFoldDB" id="A0A347UD89"/>
<dbReference type="EMBL" id="CP032125">
    <property type="protein sequence ID" value="AXX96817.1"/>
    <property type="molecule type" value="Genomic_DNA"/>
</dbReference>
<evidence type="ECO:0000313" key="2">
    <source>
        <dbReference type="EMBL" id="AXX96817.1"/>
    </source>
</evidence>
<dbReference type="Pfam" id="PF11196">
    <property type="entry name" value="DUF2834"/>
    <property type="match status" value="1"/>
</dbReference>
<name>A0A347UD89_9RHOB</name>
<keyword evidence="3" id="KW-1185">Reference proteome</keyword>
<feature type="transmembrane region" description="Helical" evidence="1">
    <location>
        <begin position="47"/>
        <end position="66"/>
    </location>
</feature>
<keyword evidence="1" id="KW-0812">Transmembrane</keyword>
<proteinExistence type="predicted"/>
<dbReference type="OrthoDB" id="2619901at2"/>